<gene>
    <name evidence="6" type="ORF">KTU01_27010</name>
</gene>
<evidence type="ECO:0000256" key="4">
    <source>
        <dbReference type="PROSITE-ProRule" id="PRU00335"/>
    </source>
</evidence>
<keyword evidence="3" id="KW-0804">Transcription</keyword>
<dbReference type="PROSITE" id="PS50977">
    <property type="entry name" value="HTH_TETR_2"/>
    <property type="match status" value="1"/>
</dbReference>
<dbReference type="Proteomes" id="UP000321103">
    <property type="component" value="Unassembled WGS sequence"/>
</dbReference>
<dbReference type="PANTHER" id="PTHR30055">
    <property type="entry name" value="HTH-TYPE TRANSCRIPTIONAL REGULATOR RUTR"/>
    <property type="match status" value="1"/>
</dbReference>
<dbReference type="Gene3D" id="1.10.357.10">
    <property type="entry name" value="Tetracycline Repressor, domain 2"/>
    <property type="match status" value="1"/>
</dbReference>
<dbReference type="GO" id="GO:0000976">
    <property type="term" value="F:transcription cis-regulatory region binding"/>
    <property type="evidence" value="ECO:0007669"/>
    <property type="project" value="TreeGrafter"/>
</dbReference>
<feature type="domain" description="HTH tetR-type" evidence="5">
    <location>
        <begin position="13"/>
        <end position="73"/>
    </location>
</feature>
<reference evidence="6 7" key="1">
    <citation type="submission" date="2019-07" db="EMBL/GenBank/DDBJ databases">
        <title>Whole genome shotgun sequence of Kocuria turfanensis NBRC 107627.</title>
        <authorList>
            <person name="Hosoyama A."/>
            <person name="Uohara A."/>
            <person name="Ohji S."/>
            <person name="Ichikawa N."/>
        </authorList>
    </citation>
    <scope>NUCLEOTIDE SEQUENCE [LARGE SCALE GENOMIC DNA]</scope>
    <source>
        <strain evidence="6 7">NBRC 107627</strain>
    </source>
</reference>
<name>A0A512IFX2_9MICC</name>
<accession>A0A512IFX2</accession>
<dbReference type="InterPro" id="IPR009057">
    <property type="entry name" value="Homeodomain-like_sf"/>
</dbReference>
<dbReference type="InterPro" id="IPR001647">
    <property type="entry name" value="HTH_TetR"/>
</dbReference>
<keyword evidence="7" id="KW-1185">Reference proteome</keyword>
<dbReference type="RefSeq" id="WP_062736248.1">
    <property type="nucleotide sequence ID" value="NZ_BJZS01000090.1"/>
</dbReference>
<keyword evidence="2 4" id="KW-0238">DNA-binding</keyword>
<proteinExistence type="predicted"/>
<dbReference type="InterPro" id="IPR050109">
    <property type="entry name" value="HTH-type_TetR-like_transc_reg"/>
</dbReference>
<dbReference type="AlphaFoldDB" id="A0A512IFX2"/>
<dbReference type="PRINTS" id="PR00455">
    <property type="entry name" value="HTHTETR"/>
</dbReference>
<evidence type="ECO:0000256" key="2">
    <source>
        <dbReference type="ARBA" id="ARBA00023125"/>
    </source>
</evidence>
<dbReference type="EMBL" id="BJZS01000090">
    <property type="protein sequence ID" value="GEO96578.1"/>
    <property type="molecule type" value="Genomic_DNA"/>
</dbReference>
<dbReference type="STRING" id="388357.GCA_001580365_02782"/>
<keyword evidence="1" id="KW-0805">Transcription regulation</keyword>
<evidence type="ECO:0000313" key="6">
    <source>
        <dbReference type="EMBL" id="GEO96578.1"/>
    </source>
</evidence>
<dbReference type="SUPFAM" id="SSF46689">
    <property type="entry name" value="Homeodomain-like"/>
    <property type="match status" value="1"/>
</dbReference>
<organism evidence="6 7">
    <name type="scientific">Kocuria turfanensis</name>
    <dbReference type="NCBI Taxonomy" id="388357"/>
    <lineage>
        <taxon>Bacteria</taxon>
        <taxon>Bacillati</taxon>
        <taxon>Actinomycetota</taxon>
        <taxon>Actinomycetes</taxon>
        <taxon>Micrococcales</taxon>
        <taxon>Micrococcaceae</taxon>
        <taxon>Kocuria</taxon>
    </lineage>
</organism>
<evidence type="ECO:0000256" key="1">
    <source>
        <dbReference type="ARBA" id="ARBA00023015"/>
    </source>
</evidence>
<sequence>MLHSDDRRRQVKSANRRAILDAAAALAEEHGLGRFTVEDLAERAGVSRRTIFNHFASVDDAVYARCSELLGVIVDDFVELADATPPPAAPSTGAVFEQLADVIERTDLVRPLSRIARLVGTGENHPATVMWGHEVLQNVTARLTDEVARRNPRSDPFTVALLASSLINAMEVAFTQWAAETGAADTPGSRLVWQRLLRTAVEHLRHGFAG</sequence>
<dbReference type="Pfam" id="PF00440">
    <property type="entry name" value="TetR_N"/>
    <property type="match status" value="1"/>
</dbReference>
<comment type="caution">
    <text evidence="6">The sequence shown here is derived from an EMBL/GenBank/DDBJ whole genome shotgun (WGS) entry which is preliminary data.</text>
</comment>
<evidence type="ECO:0000256" key="3">
    <source>
        <dbReference type="ARBA" id="ARBA00023163"/>
    </source>
</evidence>
<feature type="DNA-binding region" description="H-T-H motif" evidence="4">
    <location>
        <begin position="36"/>
        <end position="55"/>
    </location>
</feature>
<dbReference type="PANTHER" id="PTHR30055:SF234">
    <property type="entry name" value="HTH-TYPE TRANSCRIPTIONAL REGULATOR BETI"/>
    <property type="match status" value="1"/>
</dbReference>
<protein>
    <recommendedName>
        <fullName evidence="5">HTH tetR-type domain-containing protein</fullName>
    </recommendedName>
</protein>
<evidence type="ECO:0000313" key="7">
    <source>
        <dbReference type="Proteomes" id="UP000321103"/>
    </source>
</evidence>
<evidence type="ECO:0000259" key="5">
    <source>
        <dbReference type="PROSITE" id="PS50977"/>
    </source>
</evidence>
<dbReference type="GO" id="GO:0003700">
    <property type="term" value="F:DNA-binding transcription factor activity"/>
    <property type="evidence" value="ECO:0007669"/>
    <property type="project" value="TreeGrafter"/>
</dbReference>